<name>A0ABR0ZFB9_HUSHU</name>
<keyword evidence="3" id="KW-0732">Signal</keyword>
<dbReference type="PANTHER" id="PTHR14611">
    <property type="entry name" value="TECTONIC FAMILY MEMBER"/>
    <property type="match status" value="1"/>
</dbReference>
<keyword evidence="9" id="KW-1185">Reference proteome</keyword>
<comment type="caution">
    <text evidence="8">The sequence shown here is derived from an EMBL/GenBank/DDBJ whole genome shotgun (WGS) entry which is preliminary data.</text>
</comment>
<dbReference type="Pfam" id="PF07773">
    <property type="entry name" value="TCTN_DUF1619"/>
    <property type="match status" value="2"/>
</dbReference>
<dbReference type="InterPro" id="IPR040354">
    <property type="entry name" value="TCTN1-3"/>
</dbReference>
<evidence type="ECO:0000313" key="8">
    <source>
        <dbReference type="EMBL" id="KAK6483491.1"/>
    </source>
</evidence>
<evidence type="ECO:0000259" key="6">
    <source>
        <dbReference type="Pfam" id="PF07773"/>
    </source>
</evidence>
<sequence>MIRACSRLRKARSRSCESCDWSTLVTIDIEVIWGQSVFLPSFIVTSGRNATSFLVGNLAGVTPILNTEVPSNSTGMLPPPSCTGNSSLWQLLTGERAGNSSLKVTVHLNQSLQLCGSNPNETSCCPESLCVVQSLRVTACRNNSVEATLLVQAEIYAETPTTGNVSENKTVIPNQVYQSLGSCPCDLQAGVCDIRCSCDQECTPSLIQLFGSYCFSGVFGGNVTPLFDQLCSVQTVNKAPDWFPFLCVQSSIDNSPFLGLFYQGATINLVESPSFQTPSIVEPIVPNGYTQGSPILTENNQYFTIPQQSMIGQCVREAPVAFLQNFKSSCVAPLTACNISQSACLNPLELSLRIINGQGGFINITVIEQLTTDLSDFVSDPNNAETLSPTQESLFPVSSNSGDLNASEQNGLCENKSLSLNYTFFWKGNSLTNITVIHLIGKVCLDANAKLPLTLTQRFSAVFVNGDATAQSNSGNPGYQIGKPVIAGNMRSSVITRTTLNVWQPVGNGLCATAKTTPVLFGVDFTSGCILRLSLKGLSNCSQTRETVQKGLSSLVSATIVAKRGNPVSTDLNEWVSISMALNMSSTAADNVPGTCTGVPANMNIQIITADIGVVEGVPQTEILAVEVGFTSFTWKIQCGGADVAACVNDSIVQSFPVSTSVTFIKIPAQPLPSKTRFQLNYTEYDCDRNDVCWPQLAYPLTRYYTDESYSQSIAKGMILVFIFIVASVLGSPWNQIRQAWNNTTF</sequence>
<evidence type="ECO:0000256" key="1">
    <source>
        <dbReference type="ARBA" id="ARBA00007633"/>
    </source>
</evidence>
<keyword evidence="4" id="KW-0970">Cilium biogenesis/degradation</keyword>
<dbReference type="InterPro" id="IPR011677">
    <property type="entry name" value="TCTN1-3_dom"/>
</dbReference>
<protein>
    <submittedName>
        <fullName evidence="8">Tectonic-2-like isoform X1</fullName>
    </submittedName>
</protein>
<dbReference type="Proteomes" id="UP001369086">
    <property type="component" value="Unassembled WGS sequence"/>
</dbReference>
<dbReference type="EMBL" id="JAHFZB010000012">
    <property type="protein sequence ID" value="KAK6483491.1"/>
    <property type="molecule type" value="Genomic_DNA"/>
</dbReference>
<evidence type="ECO:0000256" key="4">
    <source>
        <dbReference type="ARBA" id="ARBA00022794"/>
    </source>
</evidence>
<dbReference type="PANTHER" id="PTHR14611:SF6">
    <property type="entry name" value="TECTONIC-2"/>
    <property type="match status" value="1"/>
</dbReference>
<feature type="domain" description="Tectonic-1-3" evidence="6">
    <location>
        <begin position="475"/>
        <end position="666"/>
    </location>
</feature>
<comment type="similarity">
    <text evidence="1">Belongs to the tectonic family.</text>
</comment>
<dbReference type="Pfam" id="PF25752">
    <property type="entry name" value="DUF1619_N"/>
    <property type="match status" value="1"/>
</dbReference>
<evidence type="ECO:0000313" key="9">
    <source>
        <dbReference type="Proteomes" id="UP001369086"/>
    </source>
</evidence>
<reference evidence="8 9" key="1">
    <citation type="submission" date="2021-05" db="EMBL/GenBank/DDBJ databases">
        <authorList>
            <person name="Zahm M."/>
            <person name="Klopp C."/>
            <person name="Cabau C."/>
            <person name="Kuhl H."/>
            <person name="Suciu R."/>
            <person name="Ciorpac M."/>
            <person name="Holostenco D."/>
            <person name="Gessner J."/>
            <person name="Wuertz S."/>
            <person name="Hohne C."/>
            <person name="Stock M."/>
            <person name="Gislard M."/>
            <person name="Lluch J."/>
            <person name="Milhes M."/>
            <person name="Lampietro C."/>
            <person name="Lopez Roques C."/>
            <person name="Donnadieu C."/>
            <person name="Du K."/>
            <person name="Schartl M."/>
            <person name="Guiguen Y."/>
        </authorList>
    </citation>
    <scope>NUCLEOTIDE SEQUENCE [LARGE SCALE GENOMIC DNA]</scope>
    <source>
        <strain evidence="8">Hh-F2</strain>
        <tissue evidence="8">Blood</tissue>
    </source>
</reference>
<feature type="domain" description="Tectonic-1-3" evidence="6">
    <location>
        <begin position="287"/>
        <end position="464"/>
    </location>
</feature>
<evidence type="ECO:0000259" key="7">
    <source>
        <dbReference type="Pfam" id="PF25752"/>
    </source>
</evidence>
<keyword evidence="5" id="KW-0325">Glycoprotein</keyword>
<evidence type="ECO:0000256" key="2">
    <source>
        <dbReference type="ARBA" id="ARBA00011495"/>
    </source>
</evidence>
<accession>A0ABR0ZFB9</accession>
<evidence type="ECO:0000256" key="5">
    <source>
        <dbReference type="ARBA" id="ARBA00023180"/>
    </source>
</evidence>
<evidence type="ECO:0000256" key="3">
    <source>
        <dbReference type="ARBA" id="ARBA00022729"/>
    </source>
</evidence>
<organism evidence="8 9">
    <name type="scientific">Huso huso</name>
    <name type="common">Beluga</name>
    <name type="synonym">Acipenser huso</name>
    <dbReference type="NCBI Taxonomy" id="61971"/>
    <lineage>
        <taxon>Eukaryota</taxon>
        <taxon>Metazoa</taxon>
        <taxon>Chordata</taxon>
        <taxon>Craniata</taxon>
        <taxon>Vertebrata</taxon>
        <taxon>Euteleostomi</taxon>
        <taxon>Actinopterygii</taxon>
        <taxon>Chondrostei</taxon>
        <taxon>Acipenseriformes</taxon>
        <taxon>Acipenseridae</taxon>
        <taxon>Huso</taxon>
    </lineage>
</organism>
<feature type="domain" description="Tectonic-1-3 N-terminal" evidence="7">
    <location>
        <begin position="159"/>
        <end position="266"/>
    </location>
</feature>
<gene>
    <name evidence="8" type="ORF">HHUSO_G15009</name>
</gene>
<proteinExistence type="inferred from homology"/>
<dbReference type="InterPro" id="IPR057724">
    <property type="entry name" value="TCTN1-3_N"/>
</dbReference>
<comment type="subunit">
    <text evidence="2">Part of the tectonic-like complex (also named B9 complex).</text>
</comment>